<dbReference type="GO" id="GO:0017057">
    <property type="term" value="F:6-phosphogluconolactonase activity"/>
    <property type="evidence" value="ECO:0007669"/>
    <property type="project" value="UniProtKB-UniRule"/>
</dbReference>
<reference evidence="9 10" key="1">
    <citation type="submission" date="2019-02" db="EMBL/GenBank/DDBJ databases">
        <title>Deep-cultivation of Planctomycetes and their phenomic and genomic characterization uncovers novel biology.</title>
        <authorList>
            <person name="Wiegand S."/>
            <person name="Jogler M."/>
            <person name="Boedeker C."/>
            <person name="Pinto D."/>
            <person name="Vollmers J."/>
            <person name="Rivas-Marin E."/>
            <person name="Kohn T."/>
            <person name="Peeters S.H."/>
            <person name="Heuer A."/>
            <person name="Rast P."/>
            <person name="Oberbeckmann S."/>
            <person name="Bunk B."/>
            <person name="Jeske O."/>
            <person name="Meyerdierks A."/>
            <person name="Storesund J.E."/>
            <person name="Kallscheuer N."/>
            <person name="Luecker S."/>
            <person name="Lage O.M."/>
            <person name="Pohl T."/>
            <person name="Merkel B.J."/>
            <person name="Hornburger P."/>
            <person name="Mueller R.-W."/>
            <person name="Bruemmer F."/>
            <person name="Labrenz M."/>
            <person name="Spormann A.M."/>
            <person name="Op Den Camp H."/>
            <person name="Overmann J."/>
            <person name="Amann R."/>
            <person name="Jetten M.S.M."/>
            <person name="Mascher T."/>
            <person name="Medema M.H."/>
            <person name="Devos D.P."/>
            <person name="Kaster A.-K."/>
            <person name="Ovreas L."/>
            <person name="Rohde M."/>
            <person name="Galperin M.Y."/>
            <person name="Jogler C."/>
        </authorList>
    </citation>
    <scope>NUCLEOTIDE SEQUENCE [LARGE SCALE GENOMIC DNA]</scope>
    <source>
        <strain evidence="9 10">Poly41</strain>
    </source>
</reference>
<dbReference type="UniPathway" id="UPA00115">
    <property type="reaction ID" value="UER00409"/>
</dbReference>
<evidence type="ECO:0000256" key="7">
    <source>
        <dbReference type="RuleBase" id="RU365095"/>
    </source>
</evidence>
<keyword evidence="10" id="KW-1185">Reference proteome</keyword>
<keyword evidence="7 9" id="KW-0378">Hydrolase</keyword>
<comment type="caution">
    <text evidence="9">The sequence shown here is derived from an EMBL/GenBank/DDBJ whole genome shotgun (WGS) entry which is preliminary data.</text>
</comment>
<dbReference type="InterPro" id="IPR006148">
    <property type="entry name" value="Glc/Gal-6P_isomerase"/>
</dbReference>
<organism evidence="9 10">
    <name type="scientific">Novipirellula artificiosorum</name>
    <dbReference type="NCBI Taxonomy" id="2528016"/>
    <lineage>
        <taxon>Bacteria</taxon>
        <taxon>Pseudomonadati</taxon>
        <taxon>Planctomycetota</taxon>
        <taxon>Planctomycetia</taxon>
        <taxon>Pirellulales</taxon>
        <taxon>Pirellulaceae</taxon>
        <taxon>Novipirellula</taxon>
    </lineage>
</organism>
<proteinExistence type="inferred from homology"/>
<comment type="function">
    <text evidence="2 7">Hydrolysis of 6-phosphogluconolactone to 6-phosphogluconate.</text>
</comment>
<dbReference type="GO" id="GO:0005975">
    <property type="term" value="P:carbohydrate metabolic process"/>
    <property type="evidence" value="ECO:0007669"/>
    <property type="project" value="UniProtKB-UniRule"/>
</dbReference>
<comment type="similarity">
    <text evidence="4 7">Belongs to the glucosamine/galactosamine-6-phosphate isomerase family. 6-phosphogluconolactonase subfamily.</text>
</comment>
<dbReference type="CDD" id="cd01400">
    <property type="entry name" value="6PGL"/>
    <property type="match status" value="1"/>
</dbReference>
<evidence type="ECO:0000256" key="4">
    <source>
        <dbReference type="ARBA" id="ARBA00010662"/>
    </source>
</evidence>
<comment type="pathway">
    <text evidence="3 7">Carbohydrate degradation; pentose phosphate pathway; D-ribulose 5-phosphate from D-glucose 6-phosphate (oxidative stage): step 2/3.</text>
</comment>
<dbReference type="RefSeq" id="WP_231615525.1">
    <property type="nucleotide sequence ID" value="NZ_SJPV01000002.1"/>
</dbReference>
<comment type="catalytic activity">
    <reaction evidence="1 7">
        <text>6-phospho-D-glucono-1,5-lactone + H2O = 6-phospho-D-gluconate + H(+)</text>
        <dbReference type="Rhea" id="RHEA:12556"/>
        <dbReference type="ChEBI" id="CHEBI:15377"/>
        <dbReference type="ChEBI" id="CHEBI:15378"/>
        <dbReference type="ChEBI" id="CHEBI:57955"/>
        <dbReference type="ChEBI" id="CHEBI:58759"/>
        <dbReference type="EC" id="3.1.1.31"/>
    </reaction>
</comment>
<dbReference type="Proteomes" id="UP000319143">
    <property type="component" value="Unassembled WGS sequence"/>
</dbReference>
<gene>
    <name evidence="9" type="primary">pgl_1</name>
    <name evidence="7" type="synonym">pgl</name>
    <name evidence="9" type="ORF">Poly41_19000</name>
</gene>
<dbReference type="SUPFAM" id="SSF100950">
    <property type="entry name" value="NagB/RpiA/CoA transferase-like"/>
    <property type="match status" value="1"/>
</dbReference>
<dbReference type="AlphaFoldDB" id="A0A5C6DUM6"/>
<dbReference type="EMBL" id="SJPV01000002">
    <property type="protein sequence ID" value="TWU41063.1"/>
    <property type="molecule type" value="Genomic_DNA"/>
</dbReference>
<feature type="domain" description="Glucosamine/galactosamine-6-phosphate isomerase" evidence="8">
    <location>
        <begin position="13"/>
        <end position="224"/>
    </location>
</feature>
<evidence type="ECO:0000313" key="10">
    <source>
        <dbReference type="Proteomes" id="UP000319143"/>
    </source>
</evidence>
<dbReference type="InterPro" id="IPR037171">
    <property type="entry name" value="NagB/RpiA_transferase-like"/>
</dbReference>
<dbReference type="GO" id="GO:0006098">
    <property type="term" value="P:pentose-phosphate shunt"/>
    <property type="evidence" value="ECO:0007669"/>
    <property type="project" value="UniProtKB-UniPathway"/>
</dbReference>
<evidence type="ECO:0000256" key="2">
    <source>
        <dbReference type="ARBA" id="ARBA00002681"/>
    </source>
</evidence>
<evidence type="ECO:0000256" key="5">
    <source>
        <dbReference type="ARBA" id="ARBA00013198"/>
    </source>
</evidence>
<dbReference type="PANTHER" id="PTHR11054">
    <property type="entry name" value="6-PHOSPHOGLUCONOLACTONASE"/>
    <property type="match status" value="1"/>
</dbReference>
<dbReference type="Pfam" id="PF01182">
    <property type="entry name" value="Glucosamine_iso"/>
    <property type="match status" value="1"/>
</dbReference>
<evidence type="ECO:0000259" key="8">
    <source>
        <dbReference type="Pfam" id="PF01182"/>
    </source>
</evidence>
<sequence>MSDETIQPYRSLAELHQAAADAFCECAEQSLASRGVFRVALSGGSTPKRLYEMLAERSLNWERIHWFLGDERNVPLDSLDSNYRMICETLLEPARAPDENIHPVFVDLQNPAAAAETYEKTLRTHFPDQTMPAWDLVLLGMGDDSHTASLFPGTAALDETERWFVANWVEKLACFRYTLTAPAINSAKERWFLVAGKNKKQAIASVLRGERSPSHHPSQMIETTRMFVTEDAWTSNE</sequence>
<evidence type="ECO:0000256" key="1">
    <source>
        <dbReference type="ARBA" id="ARBA00000832"/>
    </source>
</evidence>
<name>A0A5C6DUM6_9BACT</name>
<evidence type="ECO:0000256" key="6">
    <source>
        <dbReference type="ARBA" id="ARBA00020337"/>
    </source>
</evidence>
<protein>
    <recommendedName>
        <fullName evidence="6 7">6-phosphogluconolactonase</fullName>
        <shortName evidence="7">6PGL</shortName>
        <ecNumber evidence="5 7">3.1.1.31</ecNumber>
    </recommendedName>
</protein>
<dbReference type="NCBIfam" id="TIGR01198">
    <property type="entry name" value="pgl"/>
    <property type="match status" value="1"/>
</dbReference>
<evidence type="ECO:0000313" key="9">
    <source>
        <dbReference type="EMBL" id="TWU41063.1"/>
    </source>
</evidence>
<dbReference type="PANTHER" id="PTHR11054:SF0">
    <property type="entry name" value="6-PHOSPHOGLUCONOLACTONASE"/>
    <property type="match status" value="1"/>
</dbReference>
<accession>A0A5C6DUM6</accession>
<evidence type="ECO:0000256" key="3">
    <source>
        <dbReference type="ARBA" id="ARBA00004961"/>
    </source>
</evidence>
<dbReference type="Gene3D" id="3.40.50.1360">
    <property type="match status" value="1"/>
</dbReference>
<dbReference type="EC" id="3.1.1.31" evidence="5 7"/>
<dbReference type="InterPro" id="IPR005900">
    <property type="entry name" value="6-phosphogluconolactonase_DevB"/>
</dbReference>
<dbReference type="InterPro" id="IPR039104">
    <property type="entry name" value="6PGL"/>
</dbReference>